<dbReference type="Proteomes" id="UP001309705">
    <property type="component" value="Unassembled WGS sequence"/>
</dbReference>
<evidence type="ECO:0000313" key="2">
    <source>
        <dbReference type="Proteomes" id="UP001309705"/>
    </source>
</evidence>
<proteinExistence type="predicted"/>
<sequence>MEQFWMDGIGSQHTFDVDFSHQAENVNDDAADLAASFFIIAMEGARAPANELAGALHDAFATPLAGEKTAIMESFEIAMKKEMLSFIQTTFITAPYQPAAAKLIDDYIAELLMRRDCVRLGAANAEFLLASDKGDEQYAQAVRIDIAALKQGTYRSQIEMRQVLSIADSACGVVDMLDRFEMMLRDSRGELPTLDAELQHLSLLADRWEDFVQKYAPWTLKKTIKVQ</sequence>
<organism evidence="1 2">
    <name type="scientific">Brenneria populi</name>
    <dbReference type="NCBI Taxonomy" id="1505588"/>
    <lineage>
        <taxon>Bacteria</taxon>
        <taxon>Pseudomonadati</taxon>
        <taxon>Pseudomonadota</taxon>
        <taxon>Gammaproteobacteria</taxon>
        <taxon>Enterobacterales</taxon>
        <taxon>Pectobacteriaceae</taxon>
        <taxon>Brenneria</taxon>
    </lineage>
</organism>
<keyword evidence="2" id="KW-1185">Reference proteome</keyword>
<accession>A0ABU6JLG6</accession>
<comment type="caution">
    <text evidence="1">The sequence shown here is derived from an EMBL/GenBank/DDBJ whole genome shotgun (WGS) entry which is preliminary data.</text>
</comment>
<gene>
    <name evidence="1" type="ORF">VSX58_02050</name>
</gene>
<name>A0ABU6JLG6_9GAMM</name>
<protein>
    <submittedName>
        <fullName evidence="1">Uncharacterized protein</fullName>
    </submittedName>
</protein>
<reference evidence="1 2" key="1">
    <citation type="journal article" date="2017" name="Int. J. Syst. Evol. Microbiol.">
        <title>Brenneria populi subsp. brevivirga subsp. nov. isolated from symptomatic bark of Populus x euramericana canker, and description of Brenneria populi subsp. populi subsp. nov.</title>
        <authorList>
            <person name="Zheng M.H."/>
            <person name="Piao C.G."/>
            <person name="Xue H."/>
            <person name="Guo M.W."/>
            <person name="Li Y."/>
        </authorList>
    </citation>
    <scope>NUCLEOTIDE SEQUENCE [LARGE SCALE GENOMIC DNA]</scope>
    <source>
        <strain evidence="1 2">D9-5</strain>
    </source>
</reference>
<dbReference type="EMBL" id="JAYWTM010000001">
    <property type="protein sequence ID" value="MEC5341395.1"/>
    <property type="molecule type" value="Genomic_DNA"/>
</dbReference>
<dbReference type="RefSeq" id="WP_327616584.1">
    <property type="nucleotide sequence ID" value="NZ_JAYWTM010000001.1"/>
</dbReference>
<evidence type="ECO:0000313" key="1">
    <source>
        <dbReference type="EMBL" id="MEC5341395.1"/>
    </source>
</evidence>